<evidence type="ECO:0000256" key="7">
    <source>
        <dbReference type="ARBA" id="ARBA00023136"/>
    </source>
</evidence>
<evidence type="ECO:0000256" key="6">
    <source>
        <dbReference type="ARBA" id="ARBA00022989"/>
    </source>
</evidence>
<feature type="transmembrane region" description="Helical" evidence="9">
    <location>
        <begin position="88"/>
        <end position="105"/>
    </location>
</feature>
<keyword evidence="7 8" id="KW-0472">Membrane</keyword>
<reference evidence="10" key="2">
    <citation type="submission" date="2024-05" db="EMBL/GenBank/DDBJ databases">
        <authorList>
            <person name="Wolfe A."/>
        </authorList>
    </citation>
    <scope>NUCLEOTIDE SEQUENCE</scope>
    <source>
        <strain evidence="10">UMB1064</strain>
    </source>
</reference>
<keyword evidence="3 8" id="KW-0813">Transport</keyword>
<dbReference type="GO" id="GO:0015225">
    <property type="term" value="F:biotin transmembrane transporter activity"/>
    <property type="evidence" value="ECO:0007669"/>
    <property type="project" value="UniProtKB-UniRule"/>
</dbReference>
<dbReference type="PANTHER" id="PTHR34295">
    <property type="entry name" value="BIOTIN TRANSPORTER BIOY"/>
    <property type="match status" value="1"/>
</dbReference>
<dbReference type="PIRSF" id="PIRSF016661">
    <property type="entry name" value="BioY"/>
    <property type="match status" value="1"/>
</dbReference>
<sequence length="202" mass="20704">MNNSKVYDLTIIAAFAALIIVLGGIAIPVGGLGVPVVLQNVGIALAGMILGFKRGGLATTLFLAVGLVGVPNMAGWKPLLAALPGPTVGYIFGYLIAGFVIGAIAQQAPRAKGPRIAVFIGAGLAGVLLQYFFGSLGLVWRMGLSFTDALITNVPFIPGDVAKVVVAALIATAVLQAFPDLLPDAANRKQNRLIKEAANTAE</sequence>
<dbReference type="PANTHER" id="PTHR34295:SF4">
    <property type="entry name" value="BIOTIN TRANSPORTER BIOY-RELATED"/>
    <property type="match status" value="1"/>
</dbReference>
<dbReference type="Proteomes" id="UP001223646">
    <property type="component" value="Unassembled WGS sequence"/>
</dbReference>
<evidence type="ECO:0000256" key="3">
    <source>
        <dbReference type="ARBA" id="ARBA00022448"/>
    </source>
</evidence>
<dbReference type="RefSeq" id="WP_284826174.1">
    <property type="nucleotide sequence ID" value="NZ_JASOOY020000030.1"/>
</dbReference>
<dbReference type="Gene3D" id="1.10.1760.20">
    <property type="match status" value="1"/>
</dbReference>
<organism evidence="10 11">
    <name type="scientific">Corynebacterium amycolatum</name>
    <dbReference type="NCBI Taxonomy" id="43765"/>
    <lineage>
        <taxon>Bacteria</taxon>
        <taxon>Bacillati</taxon>
        <taxon>Actinomycetota</taxon>
        <taxon>Actinomycetes</taxon>
        <taxon>Mycobacteriales</taxon>
        <taxon>Corynebacteriaceae</taxon>
        <taxon>Corynebacterium</taxon>
    </lineage>
</organism>
<evidence type="ECO:0000313" key="10">
    <source>
        <dbReference type="EMBL" id="MEO3717631.1"/>
    </source>
</evidence>
<name>A0AAW9SZG8_CORAY</name>
<evidence type="ECO:0000256" key="5">
    <source>
        <dbReference type="ARBA" id="ARBA00022692"/>
    </source>
</evidence>
<evidence type="ECO:0000256" key="4">
    <source>
        <dbReference type="ARBA" id="ARBA00022475"/>
    </source>
</evidence>
<dbReference type="Pfam" id="PF02632">
    <property type="entry name" value="BioY"/>
    <property type="match status" value="1"/>
</dbReference>
<comment type="similarity">
    <text evidence="2 8">Belongs to the BioY family.</text>
</comment>
<evidence type="ECO:0000313" key="11">
    <source>
        <dbReference type="Proteomes" id="UP001223646"/>
    </source>
</evidence>
<dbReference type="AlphaFoldDB" id="A0AAW9SZG8"/>
<reference evidence="10" key="1">
    <citation type="submission" date="2023-05" db="EMBL/GenBank/DDBJ databases">
        <authorList>
            <person name="Du J."/>
        </authorList>
    </citation>
    <scope>NUCLEOTIDE SEQUENCE</scope>
    <source>
        <strain evidence="10">UMB1064</strain>
    </source>
</reference>
<keyword evidence="6 9" id="KW-1133">Transmembrane helix</keyword>
<dbReference type="InterPro" id="IPR003784">
    <property type="entry name" value="BioY"/>
</dbReference>
<proteinExistence type="inferred from homology"/>
<keyword evidence="4 8" id="KW-1003">Cell membrane</keyword>
<protein>
    <recommendedName>
        <fullName evidence="8">Biotin transporter</fullName>
    </recommendedName>
</protein>
<accession>A0AAW9SZG8</accession>
<comment type="subcellular location">
    <subcellularLocation>
        <location evidence="1 8">Cell membrane</location>
        <topology evidence="1 8">Multi-pass membrane protein</topology>
    </subcellularLocation>
</comment>
<evidence type="ECO:0000256" key="8">
    <source>
        <dbReference type="PIRNR" id="PIRNR016661"/>
    </source>
</evidence>
<feature type="transmembrane region" description="Helical" evidence="9">
    <location>
        <begin position="7"/>
        <end position="26"/>
    </location>
</feature>
<dbReference type="GO" id="GO:0005886">
    <property type="term" value="C:plasma membrane"/>
    <property type="evidence" value="ECO:0007669"/>
    <property type="project" value="UniProtKB-SubCell"/>
</dbReference>
<comment type="caution">
    <text evidence="10">The sequence shown here is derived from an EMBL/GenBank/DDBJ whole genome shotgun (WGS) entry which is preliminary data.</text>
</comment>
<keyword evidence="5 9" id="KW-0812">Transmembrane</keyword>
<dbReference type="EMBL" id="JASOOY020000030">
    <property type="protein sequence ID" value="MEO3717631.1"/>
    <property type="molecule type" value="Genomic_DNA"/>
</dbReference>
<gene>
    <name evidence="10" type="ORF">QP460_008515</name>
</gene>
<feature type="transmembrane region" description="Helical" evidence="9">
    <location>
        <begin position="117"/>
        <end position="141"/>
    </location>
</feature>
<evidence type="ECO:0000256" key="9">
    <source>
        <dbReference type="SAM" id="Phobius"/>
    </source>
</evidence>
<evidence type="ECO:0000256" key="1">
    <source>
        <dbReference type="ARBA" id="ARBA00004651"/>
    </source>
</evidence>
<evidence type="ECO:0000256" key="2">
    <source>
        <dbReference type="ARBA" id="ARBA00010692"/>
    </source>
</evidence>